<keyword evidence="5 9" id="KW-0812">Transmembrane</keyword>
<dbReference type="AlphaFoldDB" id="A0A5Q2F9F9"/>
<evidence type="ECO:0000256" key="9">
    <source>
        <dbReference type="SAM" id="Phobius"/>
    </source>
</evidence>
<dbReference type="InterPro" id="IPR050297">
    <property type="entry name" value="LipidA_mod_glycosyltrf_83"/>
</dbReference>
<keyword evidence="2" id="KW-1003">Cell membrane</keyword>
<feature type="region of interest" description="Disordered" evidence="8">
    <location>
        <begin position="292"/>
        <end position="311"/>
    </location>
</feature>
<keyword evidence="4" id="KW-0808">Transferase</keyword>
<dbReference type="Proteomes" id="UP000386847">
    <property type="component" value="Chromosome"/>
</dbReference>
<feature type="region of interest" description="Disordered" evidence="8">
    <location>
        <begin position="380"/>
        <end position="399"/>
    </location>
</feature>
<gene>
    <name evidence="10" type="ORF">Rai3103_07950</name>
</gene>
<keyword evidence="6 9" id="KW-1133">Transmembrane helix</keyword>
<dbReference type="GO" id="GO:0009103">
    <property type="term" value="P:lipopolysaccharide biosynthetic process"/>
    <property type="evidence" value="ECO:0007669"/>
    <property type="project" value="UniProtKB-ARBA"/>
</dbReference>
<comment type="subcellular location">
    <subcellularLocation>
        <location evidence="1">Cell membrane</location>
        <topology evidence="1">Multi-pass membrane protein</topology>
    </subcellularLocation>
</comment>
<feature type="transmembrane region" description="Helical" evidence="9">
    <location>
        <begin position="261"/>
        <end position="285"/>
    </location>
</feature>
<protein>
    <submittedName>
        <fullName evidence="10">Uncharacterized protein</fullName>
    </submittedName>
</protein>
<feature type="transmembrane region" description="Helical" evidence="9">
    <location>
        <begin position="171"/>
        <end position="201"/>
    </location>
</feature>
<evidence type="ECO:0000256" key="2">
    <source>
        <dbReference type="ARBA" id="ARBA00022475"/>
    </source>
</evidence>
<dbReference type="PANTHER" id="PTHR33908:SF3">
    <property type="entry name" value="UNDECAPRENYL PHOSPHATE-ALPHA-4-AMINO-4-DEOXY-L-ARABINOSE ARABINOSYL TRANSFERASE"/>
    <property type="match status" value="1"/>
</dbReference>
<proteinExistence type="predicted"/>
<reference evidence="10 11" key="1">
    <citation type="submission" date="2019-10" db="EMBL/GenBank/DDBJ databases">
        <title>Genomic analysis of Raineyella sp. CBA3103.</title>
        <authorList>
            <person name="Roh S.W."/>
        </authorList>
    </citation>
    <scope>NUCLEOTIDE SEQUENCE [LARGE SCALE GENOMIC DNA]</scope>
    <source>
        <strain evidence="10 11">CBA3103</strain>
    </source>
</reference>
<dbReference type="PANTHER" id="PTHR33908">
    <property type="entry name" value="MANNOSYLTRANSFERASE YKCB-RELATED"/>
    <property type="match status" value="1"/>
</dbReference>
<dbReference type="GO" id="GO:0010041">
    <property type="term" value="P:response to iron(III) ion"/>
    <property type="evidence" value="ECO:0007669"/>
    <property type="project" value="TreeGrafter"/>
</dbReference>
<feature type="transmembrane region" description="Helical" evidence="9">
    <location>
        <begin position="147"/>
        <end position="165"/>
    </location>
</feature>
<dbReference type="GO" id="GO:0005886">
    <property type="term" value="C:plasma membrane"/>
    <property type="evidence" value="ECO:0007669"/>
    <property type="project" value="UniProtKB-SubCell"/>
</dbReference>
<evidence type="ECO:0000313" key="10">
    <source>
        <dbReference type="EMBL" id="QGF23610.1"/>
    </source>
</evidence>
<evidence type="ECO:0000256" key="6">
    <source>
        <dbReference type="ARBA" id="ARBA00022989"/>
    </source>
</evidence>
<evidence type="ECO:0000256" key="8">
    <source>
        <dbReference type="SAM" id="MobiDB-lite"/>
    </source>
</evidence>
<keyword evidence="11" id="KW-1185">Reference proteome</keyword>
<evidence type="ECO:0000256" key="7">
    <source>
        <dbReference type="ARBA" id="ARBA00023136"/>
    </source>
</evidence>
<feature type="transmembrane region" description="Helical" evidence="9">
    <location>
        <begin position="410"/>
        <end position="430"/>
    </location>
</feature>
<dbReference type="GO" id="GO:0016763">
    <property type="term" value="F:pentosyltransferase activity"/>
    <property type="evidence" value="ECO:0007669"/>
    <property type="project" value="TreeGrafter"/>
</dbReference>
<evidence type="ECO:0000256" key="3">
    <source>
        <dbReference type="ARBA" id="ARBA00022676"/>
    </source>
</evidence>
<evidence type="ECO:0000256" key="1">
    <source>
        <dbReference type="ARBA" id="ARBA00004651"/>
    </source>
</evidence>
<evidence type="ECO:0000313" key="11">
    <source>
        <dbReference type="Proteomes" id="UP000386847"/>
    </source>
</evidence>
<feature type="transmembrane region" description="Helical" evidence="9">
    <location>
        <begin position="98"/>
        <end position="116"/>
    </location>
</feature>
<dbReference type="KEGG" id="rain:Rai3103_07950"/>
<evidence type="ECO:0000256" key="4">
    <source>
        <dbReference type="ARBA" id="ARBA00022679"/>
    </source>
</evidence>
<dbReference type="RefSeq" id="WP_153572140.1">
    <property type="nucleotide sequence ID" value="NZ_CP045725.1"/>
</dbReference>
<sequence length="555" mass="59674">MPRPMTSRDSPRIAVPLDSRRAAVWSALAVALVSGLFSAFRVGRPIPWRDEAATLMTAGRPPAEIFTVVRHVDAVHAVYYLLMHYWQLVFGATVTADRYVSVVSVGVTAGLLVLLGREVRDLPTGVMAGLAFTVIPRVMWTSTEARSYALMTALVVATLLVFLAAARRDTWGWWVGYTLLVVLTAYVFLFAVLCFVVLPFVVAALPMTRRARLRWAGGTVVAGAAAIPLVLVGRAQSSQVSWIQAPDLKAPFTYQFFAANWMPLSLITNALAWVLLLGGLATLAVETRRAGRVRPPSGDGTMATGGTGSGGGWDRDALGQAVLVTGWLVLPTLLLVLGSYVTAPMYVARYLAMSDPAVALLIATAISAAAGLVAHGTTRVRSRGTRPATADATGHPAADPTFRLRSRRGAALAVAVVLLLAWGGATSRAWRSYHWVGAKSASWADFGHYIAEHKQPGDGLAVDDPMTLGLVHTQPTAMAGLRQINTIREYRETDQLWDTIVPVSAATTELAGTDRVWYVGFRIPDEDRAALEAAGFHEVLHRTASDGILVLFQRS</sequence>
<organism evidence="10 11">
    <name type="scientific">Raineyella fluvialis</name>
    <dbReference type="NCBI Taxonomy" id="2662261"/>
    <lineage>
        <taxon>Bacteria</taxon>
        <taxon>Bacillati</taxon>
        <taxon>Actinomycetota</taxon>
        <taxon>Actinomycetes</taxon>
        <taxon>Propionibacteriales</taxon>
        <taxon>Propionibacteriaceae</taxon>
        <taxon>Raineyella</taxon>
    </lineage>
</organism>
<feature type="transmembrane region" description="Helical" evidence="9">
    <location>
        <begin position="213"/>
        <end position="232"/>
    </location>
</feature>
<keyword evidence="7 9" id="KW-0472">Membrane</keyword>
<name>A0A5Q2F9F9_9ACTN</name>
<feature type="transmembrane region" description="Helical" evidence="9">
    <location>
        <begin position="357"/>
        <end position="376"/>
    </location>
</feature>
<keyword evidence="3" id="KW-0328">Glycosyltransferase</keyword>
<dbReference type="EMBL" id="CP045725">
    <property type="protein sequence ID" value="QGF23610.1"/>
    <property type="molecule type" value="Genomic_DNA"/>
</dbReference>
<accession>A0A5Q2F9F9</accession>
<feature type="transmembrane region" description="Helical" evidence="9">
    <location>
        <begin position="317"/>
        <end position="337"/>
    </location>
</feature>
<evidence type="ECO:0000256" key="5">
    <source>
        <dbReference type="ARBA" id="ARBA00022692"/>
    </source>
</evidence>